<dbReference type="Pfam" id="PF26639">
    <property type="entry name" value="Het-6_barrel"/>
    <property type="match status" value="1"/>
</dbReference>
<evidence type="ECO:0000259" key="1">
    <source>
        <dbReference type="Pfam" id="PF06985"/>
    </source>
</evidence>
<proteinExistence type="predicted"/>
<reference evidence="2" key="1">
    <citation type="journal article" date="2020" name="Stud. Mycol.">
        <title>101 Dothideomycetes genomes: a test case for predicting lifestyles and emergence of pathogens.</title>
        <authorList>
            <person name="Haridas S."/>
            <person name="Albert R."/>
            <person name="Binder M."/>
            <person name="Bloem J."/>
            <person name="Labutti K."/>
            <person name="Salamov A."/>
            <person name="Andreopoulos B."/>
            <person name="Baker S."/>
            <person name="Barry K."/>
            <person name="Bills G."/>
            <person name="Bluhm B."/>
            <person name="Cannon C."/>
            <person name="Castanera R."/>
            <person name="Culley D."/>
            <person name="Daum C."/>
            <person name="Ezra D."/>
            <person name="Gonzalez J."/>
            <person name="Henrissat B."/>
            <person name="Kuo A."/>
            <person name="Liang C."/>
            <person name="Lipzen A."/>
            <person name="Lutzoni F."/>
            <person name="Magnuson J."/>
            <person name="Mondo S."/>
            <person name="Nolan M."/>
            <person name="Ohm R."/>
            <person name="Pangilinan J."/>
            <person name="Park H.-J."/>
            <person name="Ramirez L."/>
            <person name="Alfaro M."/>
            <person name="Sun H."/>
            <person name="Tritt A."/>
            <person name="Yoshinaga Y."/>
            <person name="Zwiers L.-H."/>
            <person name="Turgeon B."/>
            <person name="Goodwin S."/>
            <person name="Spatafora J."/>
            <person name="Crous P."/>
            <person name="Grigoriev I."/>
        </authorList>
    </citation>
    <scope>NUCLEOTIDE SEQUENCE</scope>
    <source>
        <strain evidence="2">CBS 115976</strain>
    </source>
</reference>
<dbReference type="OrthoDB" id="2157530at2759"/>
<evidence type="ECO:0000313" key="3">
    <source>
        <dbReference type="Proteomes" id="UP000799302"/>
    </source>
</evidence>
<sequence length="783" mass="89282">MAAYSYQPLDSPKNEIRVLKFVDASTTSSAELVHCTLENVSLDDYLPQFQDVMTETRLECGPAATREWTHWNERDPSWYAGHSMNYDTHPVQIPIAKWRRDASILDLAALGVDSDLLPEKEEKNLVLVGSPDALPNSKELPPEPANRQIYFNFFPRFKWGDFEALSYCWESDVREKTVIVDDKPLRISKSLEAFLQKLRKLPEMVAGMGVWADGICIDQDDTHNEKNQQVALMKRIYTQAVAVIVWLGDPGPEGEQTMKAVCQAALVNCKENSAGYYKPHAKEGYWTVESFQKWFDSLHWESVIKFLTLNYWRRMWIIQELALNQNMTLFLYGDQQIPRNAIWSAARFCQQYPKDIQKALAALPTNSLEQSNAIGDIWQVGYDIWLLFTLSEFPDKPSLDTVLDLSMKSKVKEPQDKVYGILGLLSESLVAKNQPNYSLTPEQVYMQMAKSLLEEFDCLDNLLCWCSLSPTTTMPSWVPDFSQRFPRNHIKWLKRRTAAKSPPQATSFSPDGRILHCKGIILDTITTQGLSSPPSANLPFKTTLFTTSSSPNTSTPLTYGKYPDEACVRAALSRTLTLGHPDHRPTSNILDIYWIDWSFLADVDPANEQLNDLWFGLRPITAAQETHSFNAWESFDRFRHTNANFPIFGRPFSSFFPNMREYVKSMMFWKPWTLWDYPDRPDETYYREDLTGEHARNMVLAVLALVGRRLAVTDKGWLGLVPEETTGGDIIAVLGGCGFPVVLRPVADGWRYVGECYVDGLMDGEAVEGMERGEYELVDLKIC</sequence>
<dbReference type="Pfam" id="PF06985">
    <property type="entry name" value="HET"/>
    <property type="match status" value="1"/>
</dbReference>
<feature type="domain" description="Heterokaryon incompatibility" evidence="1">
    <location>
        <begin position="162"/>
        <end position="320"/>
    </location>
</feature>
<protein>
    <recommendedName>
        <fullName evidence="1">Heterokaryon incompatibility domain-containing protein</fullName>
    </recommendedName>
</protein>
<dbReference type="PANTHER" id="PTHR24148">
    <property type="entry name" value="ANKYRIN REPEAT DOMAIN-CONTAINING PROTEIN 39 HOMOLOG-RELATED"/>
    <property type="match status" value="1"/>
</dbReference>
<evidence type="ECO:0000313" key="2">
    <source>
        <dbReference type="EMBL" id="KAF2667369.1"/>
    </source>
</evidence>
<accession>A0A6A6U505</accession>
<name>A0A6A6U505_9PEZI</name>
<dbReference type="InterPro" id="IPR052895">
    <property type="entry name" value="HetReg/Transcr_Mod"/>
</dbReference>
<dbReference type="Proteomes" id="UP000799302">
    <property type="component" value="Unassembled WGS sequence"/>
</dbReference>
<keyword evidence="3" id="KW-1185">Reference proteome</keyword>
<gene>
    <name evidence="2" type="ORF">BT63DRAFT_426260</name>
</gene>
<dbReference type="PANTHER" id="PTHR24148:SF73">
    <property type="entry name" value="HET DOMAIN PROTEIN (AFU_ORTHOLOGUE AFUA_8G01020)"/>
    <property type="match status" value="1"/>
</dbReference>
<dbReference type="EMBL" id="MU004237">
    <property type="protein sequence ID" value="KAF2667369.1"/>
    <property type="molecule type" value="Genomic_DNA"/>
</dbReference>
<dbReference type="InterPro" id="IPR010730">
    <property type="entry name" value="HET"/>
</dbReference>
<dbReference type="AlphaFoldDB" id="A0A6A6U505"/>
<organism evidence="2 3">
    <name type="scientific">Microthyrium microscopicum</name>
    <dbReference type="NCBI Taxonomy" id="703497"/>
    <lineage>
        <taxon>Eukaryota</taxon>
        <taxon>Fungi</taxon>
        <taxon>Dikarya</taxon>
        <taxon>Ascomycota</taxon>
        <taxon>Pezizomycotina</taxon>
        <taxon>Dothideomycetes</taxon>
        <taxon>Dothideomycetes incertae sedis</taxon>
        <taxon>Microthyriales</taxon>
        <taxon>Microthyriaceae</taxon>
        <taxon>Microthyrium</taxon>
    </lineage>
</organism>